<keyword evidence="1" id="KW-1188">Viral release from host cell</keyword>
<dbReference type="EMBL" id="JACFXV010000043">
    <property type="protein sequence ID" value="MBA5776360.1"/>
    <property type="molecule type" value="Genomic_DNA"/>
</dbReference>
<evidence type="ECO:0000259" key="4">
    <source>
        <dbReference type="Pfam" id="PF04586"/>
    </source>
</evidence>
<evidence type="ECO:0000256" key="2">
    <source>
        <dbReference type="ARBA" id="ARBA00022670"/>
    </source>
</evidence>
<dbReference type="NCBIfam" id="TIGR01543">
    <property type="entry name" value="proheadase_HK97"/>
    <property type="match status" value="1"/>
</dbReference>
<dbReference type="RefSeq" id="WP_182162703.1">
    <property type="nucleotide sequence ID" value="NZ_JACFXV010000043.1"/>
</dbReference>
<sequence>MSGRIPAPAFRIKGYASLFGIADEGGDTVMAGAFRRSLRQRSASGIRFLWQHDPARPIGVWEEMREDERGLFVRGSLIAGLPLADEARLLIRAGAVDGLSIGFRARNALRDPRSGTRRLYDIDLWEISLVTFPQQSFARLDTRSAELAAEAEFSPAARAICRASLTLEYCDT</sequence>
<keyword evidence="6" id="KW-1185">Reference proteome</keyword>
<dbReference type="AlphaFoldDB" id="A0A839A9P8"/>
<evidence type="ECO:0000313" key="5">
    <source>
        <dbReference type="EMBL" id="MBA5776360.1"/>
    </source>
</evidence>
<dbReference type="InterPro" id="IPR006433">
    <property type="entry name" value="Prohead_protease"/>
</dbReference>
<organism evidence="5 6">
    <name type="scientific">Stappia albiluteola</name>
    <dbReference type="NCBI Taxonomy" id="2758565"/>
    <lineage>
        <taxon>Bacteria</taxon>
        <taxon>Pseudomonadati</taxon>
        <taxon>Pseudomonadota</taxon>
        <taxon>Alphaproteobacteria</taxon>
        <taxon>Hyphomicrobiales</taxon>
        <taxon>Stappiaceae</taxon>
        <taxon>Stappia</taxon>
    </lineage>
</organism>
<name>A0A839A9P8_9HYPH</name>
<dbReference type="Proteomes" id="UP000541109">
    <property type="component" value="Unassembled WGS sequence"/>
</dbReference>
<accession>A0A839A9P8</accession>
<protein>
    <submittedName>
        <fullName evidence="5">HK97 family phage prohead protease</fullName>
    </submittedName>
</protein>
<gene>
    <name evidence="5" type="ORF">H2509_04380</name>
</gene>
<evidence type="ECO:0000256" key="3">
    <source>
        <dbReference type="ARBA" id="ARBA00022801"/>
    </source>
</evidence>
<evidence type="ECO:0000313" key="6">
    <source>
        <dbReference type="Proteomes" id="UP000541109"/>
    </source>
</evidence>
<comment type="caution">
    <text evidence="5">The sequence shown here is derived from an EMBL/GenBank/DDBJ whole genome shotgun (WGS) entry which is preliminary data.</text>
</comment>
<dbReference type="Pfam" id="PF04586">
    <property type="entry name" value="Peptidase_S78"/>
    <property type="match status" value="1"/>
</dbReference>
<dbReference type="GO" id="GO:0008233">
    <property type="term" value="F:peptidase activity"/>
    <property type="evidence" value="ECO:0007669"/>
    <property type="project" value="UniProtKB-KW"/>
</dbReference>
<dbReference type="InterPro" id="IPR054613">
    <property type="entry name" value="Peptidase_S78_dom"/>
</dbReference>
<keyword evidence="2 5" id="KW-0645">Protease</keyword>
<evidence type="ECO:0000256" key="1">
    <source>
        <dbReference type="ARBA" id="ARBA00022612"/>
    </source>
</evidence>
<feature type="domain" description="Prohead serine protease" evidence="4">
    <location>
        <begin position="11"/>
        <end position="146"/>
    </location>
</feature>
<dbReference type="SUPFAM" id="SSF50789">
    <property type="entry name" value="Herpes virus serine proteinase, assemblin"/>
    <property type="match status" value="1"/>
</dbReference>
<dbReference type="GO" id="GO:0006508">
    <property type="term" value="P:proteolysis"/>
    <property type="evidence" value="ECO:0007669"/>
    <property type="project" value="UniProtKB-KW"/>
</dbReference>
<keyword evidence="3" id="KW-0378">Hydrolase</keyword>
<proteinExistence type="predicted"/>
<reference evidence="5 6" key="1">
    <citation type="submission" date="2020-07" db="EMBL/GenBank/DDBJ databases">
        <title>Stappia sp., F7233, whole genome shotgun sequencing project.</title>
        <authorList>
            <person name="Jiang S."/>
            <person name="Liu Z.W."/>
            <person name="Du Z.J."/>
        </authorList>
    </citation>
    <scope>NUCLEOTIDE SEQUENCE [LARGE SCALE GENOMIC DNA]</scope>
    <source>
        <strain evidence="5 6">F7233</strain>
    </source>
</reference>